<organism evidence="4 5">
    <name type="scientific">Thielaviopsis punctulata</name>
    <dbReference type="NCBI Taxonomy" id="72032"/>
    <lineage>
        <taxon>Eukaryota</taxon>
        <taxon>Fungi</taxon>
        <taxon>Dikarya</taxon>
        <taxon>Ascomycota</taxon>
        <taxon>Pezizomycotina</taxon>
        <taxon>Sordariomycetes</taxon>
        <taxon>Hypocreomycetidae</taxon>
        <taxon>Microascales</taxon>
        <taxon>Ceratocystidaceae</taxon>
        <taxon>Thielaviopsis</taxon>
    </lineage>
</organism>
<comment type="similarity">
    <text evidence="1">Belongs to the carbon-nitrogen hydrolase superfamily. NIT1/NIT2 family.</text>
</comment>
<proteinExistence type="inferred from homology"/>
<dbReference type="InterPro" id="IPR003010">
    <property type="entry name" value="C-N_Hydrolase"/>
</dbReference>
<dbReference type="FunFam" id="3.60.110.10:FF:000002">
    <property type="entry name" value="Nitrilase family member 2"/>
    <property type="match status" value="1"/>
</dbReference>
<dbReference type="GO" id="GO:0005739">
    <property type="term" value="C:mitochondrion"/>
    <property type="evidence" value="ECO:0007669"/>
    <property type="project" value="TreeGrafter"/>
</dbReference>
<dbReference type="PANTHER" id="PTHR23088">
    <property type="entry name" value="NITRILASE-RELATED"/>
    <property type="match status" value="1"/>
</dbReference>
<name>A0A0F4Z9Q6_9PEZI</name>
<evidence type="ECO:0000259" key="3">
    <source>
        <dbReference type="PROSITE" id="PS50263"/>
    </source>
</evidence>
<feature type="domain" description="CN hydrolase" evidence="3">
    <location>
        <begin position="9"/>
        <end position="269"/>
    </location>
</feature>
<dbReference type="AlphaFoldDB" id="A0A0F4Z9Q6"/>
<gene>
    <name evidence="4" type="ORF">TD95_003257</name>
</gene>
<dbReference type="EMBL" id="LAEV01001949">
    <property type="protein sequence ID" value="KKA26881.1"/>
    <property type="molecule type" value="Genomic_DNA"/>
</dbReference>
<reference evidence="4 5" key="1">
    <citation type="submission" date="2015-03" db="EMBL/GenBank/DDBJ databases">
        <authorList>
            <person name="Radwan O."/>
            <person name="Al-Naeli F.A."/>
            <person name="Rendon G.A."/>
            <person name="Fields C."/>
        </authorList>
    </citation>
    <scope>NUCLEOTIDE SEQUENCE [LARGE SCALE GENOMIC DNA]</scope>
    <source>
        <strain evidence="4">CR-DP1</strain>
    </source>
</reference>
<sequence length="302" mass="32096">MASPLSQPVKIACIQLLSGADKAANLARARTKVLEAARLGANIVVLPECFNSPYGTSFFPTYAEEVPALGTPATSVDDAAMPSFAALRDAARDAGVYLVGGSIPERDARSGQLFNTSLVFSPAGALIGMHRKVHLFDISIPGKITFRESDVLAGGSHATVVAMPPYGRVGVAICYDIRFPALAAVAARNGCFAYVVPGAFNMTTGPLHWRLLAQARAVDNQMYTVLCSPARDMTAGYHAWGHSLVVDPMAGVVQEADEQETIVVAELRPEEIENARKGIPVGEQKRWDVYPDVSVGAKVVIS</sequence>
<dbReference type="GO" id="GO:0050152">
    <property type="term" value="F:omega-amidase activity"/>
    <property type="evidence" value="ECO:0007669"/>
    <property type="project" value="TreeGrafter"/>
</dbReference>
<dbReference type="GO" id="GO:0006528">
    <property type="term" value="P:asparagine metabolic process"/>
    <property type="evidence" value="ECO:0007669"/>
    <property type="project" value="TreeGrafter"/>
</dbReference>
<dbReference type="Gene3D" id="3.60.110.10">
    <property type="entry name" value="Carbon-nitrogen hydrolase"/>
    <property type="match status" value="1"/>
</dbReference>
<comment type="caution">
    <text evidence="4">The sequence shown here is derived from an EMBL/GenBank/DDBJ whole genome shotgun (WGS) entry which is preliminary data.</text>
</comment>
<dbReference type="InterPro" id="IPR045254">
    <property type="entry name" value="Nit1/2_C-N_Hydrolase"/>
</dbReference>
<dbReference type="PROSITE" id="PS50263">
    <property type="entry name" value="CN_HYDROLASE"/>
    <property type="match status" value="1"/>
</dbReference>
<keyword evidence="2" id="KW-0378">Hydrolase</keyword>
<dbReference type="SUPFAM" id="SSF56317">
    <property type="entry name" value="Carbon-nitrogen hydrolase"/>
    <property type="match status" value="1"/>
</dbReference>
<evidence type="ECO:0000313" key="5">
    <source>
        <dbReference type="Proteomes" id="UP000033483"/>
    </source>
</evidence>
<dbReference type="GO" id="GO:0043605">
    <property type="term" value="P:amide catabolic process"/>
    <property type="evidence" value="ECO:0007669"/>
    <property type="project" value="EnsemblFungi"/>
</dbReference>
<dbReference type="Pfam" id="PF00795">
    <property type="entry name" value="CN_hydrolase"/>
    <property type="match status" value="1"/>
</dbReference>
<dbReference type="GO" id="GO:0006107">
    <property type="term" value="P:oxaloacetate metabolic process"/>
    <property type="evidence" value="ECO:0007669"/>
    <property type="project" value="TreeGrafter"/>
</dbReference>
<evidence type="ECO:0000256" key="2">
    <source>
        <dbReference type="ARBA" id="ARBA00022801"/>
    </source>
</evidence>
<dbReference type="Proteomes" id="UP000033483">
    <property type="component" value="Unassembled WGS sequence"/>
</dbReference>
<accession>A0A0F4Z9Q6</accession>
<evidence type="ECO:0000256" key="1">
    <source>
        <dbReference type="ARBA" id="ARBA00010613"/>
    </source>
</evidence>
<dbReference type="GO" id="GO:0006541">
    <property type="term" value="P:glutamine metabolic process"/>
    <property type="evidence" value="ECO:0007669"/>
    <property type="project" value="TreeGrafter"/>
</dbReference>
<keyword evidence="5" id="KW-1185">Reference proteome</keyword>
<dbReference type="PANTHER" id="PTHR23088:SF30">
    <property type="entry name" value="OMEGA-AMIDASE NIT2"/>
    <property type="match status" value="1"/>
</dbReference>
<dbReference type="OrthoDB" id="10250282at2759"/>
<protein>
    <recommendedName>
        <fullName evidence="3">CN hydrolase domain-containing protein</fullName>
    </recommendedName>
</protein>
<dbReference type="PROSITE" id="PS01227">
    <property type="entry name" value="UPF0012"/>
    <property type="match status" value="1"/>
</dbReference>
<dbReference type="InterPro" id="IPR036526">
    <property type="entry name" value="C-N_Hydrolase_sf"/>
</dbReference>
<dbReference type="InterPro" id="IPR001110">
    <property type="entry name" value="UPF0012_CS"/>
</dbReference>
<evidence type="ECO:0000313" key="4">
    <source>
        <dbReference type="EMBL" id="KKA26881.1"/>
    </source>
</evidence>
<dbReference type="CDD" id="cd07572">
    <property type="entry name" value="nit"/>
    <property type="match status" value="1"/>
</dbReference>